<evidence type="ECO:0000256" key="1">
    <source>
        <dbReference type="SAM" id="SignalP"/>
    </source>
</evidence>
<gene>
    <name evidence="2" type="ORF">DHEL01_v207563</name>
</gene>
<dbReference type="InParanoid" id="A0A2P5HUX1"/>
<name>A0A2P5HUX1_DIAHE</name>
<organism evidence="2 3">
    <name type="scientific">Diaporthe helianthi</name>
    <dbReference type="NCBI Taxonomy" id="158607"/>
    <lineage>
        <taxon>Eukaryota</taxon>
        <taxon>Fungi</taxon>
        <taxon>Dikarya</taxon>
        <taxon>Ascomycota</taxon>
        <taxon>Pezizomycotina</taxon>
        <taxon>Sordariomycetes</taxon>
        <taxon>Sordariomycetidae</taxon>
        <taxon>Diaporthales</taxon>
        <taxon>Diaporthaceae</taxon>
        <taxon>Diaporthe</taxon>
    </lineage>
</organism>
<dbReference type="EMBL" id="MAVT02000692">
    <property type="protein sequence ID" value="POS74036.1"/>
    <property type="molecule type" value="Genomic_DNA"/>
</dbReference>
<keyword evidence="1" id="KW-0732">Signal</keyword>
<keyword evidence="3" id="KW-1185">Reference proteome</keyword>
<accession>A0A2P5HUX1</accession>
<protein>
    <submittedName>
        <fullName evidence="2">Uncharacterized protein</fullName>
    </submittedName>
</protein>
<feature type="signal peptide" evidence="1">
    <location>
        <begin position="1"/>
        <end position="18"/>
    </location>
</feature>
<evidence type="ECO:0000313" key="2">
    <source>
        <dbReference type="EMBL" id="POS74036.1"/>
    </source>
</evidence>
<dbReference type="OrthoDB" id="3551791at2759"/>
<dbReference type="AlphaFoldDB" id="A0A2P5HUX1"/>
<evidence type="ECO:0000313" key="3">
    <source>
        <dbReference type="Proteomes" id="UP000094444"/>
    </source>
</evidence>
<feature type="chain" id="PRO_5015151087" evidence="1">
    <location>
        <begin position="19"/>
        <end position="121"/>
    </location>
</feature>
<proteinExistence type="predicted"/>
<comment type="caution">
    <text evidence="2">The sequence shown here is derived from an EMBL/GenBank/DDBJ whole genome shotgun (WGS) entry which is preliminary data.</text>
</comment>
<reference evidence="2" key="1">
    <citation type="submission" date="2017-09" db="EMBL/GenBank/DDBJ databases">
        <title>Polyketide synthases of a Diaporthe helianthi virulent isolate.</title>
        <authorList>
            <person name="Baroncelli R."/>
        </authorList>
    </citation>
    <scope>NUCLEOTIDE SEQUENCE [LARGE SCALE GENOMIC DNA]</scope>
    <source>
        <strain evidence="2">7/96</strain>
    </source>
</reference>
<dbReference type="Proteomes" id="UP000094444">
    <property type="component" value="Unassembled WGS sequence"/>
</dbReference>
<sequence length="121" mass="12532">MFARSTTLLLALGAVASAQTLKGFPTSITCLKNDRTDGDVSQDQIESAVVGPQGDITESSASNAASGHCTSLRGIPLYNTVAGDIASVSFAYDQSTDTYTFCLAQGAVDPEIGYPSLCTEN</sequence>